<evidence type="ECO:0000313" key="1">
    <source>
        <dbReference type="EMBL" id="CAB4031974.1"/>
    </source>
</evidence>
<organism evidence="1 2">
    <name type="scientific">Paramuricea clavata</name>
    <name type="common">Red gorgonian</name>
    <name type="synonym">Violescent sea-whip</name>
    <dbReference type="NCBI Taxonomy" id="317549"/>
    <lineage>
        <taxon>Eukaryota</taxon>
        <taxon>Metazoa</taxon>
        <taxon>Cnidaria</taxon>
        <taxon>Anthozoa</taxon>
        <taxon>Octocorallia</taxon>
        <taxon>Malacalcyonacea</taxon>
        <taxon>Plexauridae</taxon>
        <taxon>Paramuricea</taxon>
    </lineage>
</organism>
<proteinExistence type="predicted"/>
<accession>A0A7D9LCF9</accession>
<name>A0A7D9LCF9_PARCT</name>
<comment type="caution">
    <text evidence="1">The sequence shown here is derived from an EMBL/GenBank/DDBJ whole genome shotgun (WGS) entry which is preliminary data.</text>
</comment>
<dbReference type="Proteomes" id="UP001152795">
    <property type="component" value="Unassembled WGS sequence"/>
</dbReference>
<gene>
    <name evidence="1" type="ORF">PACLA_8A070976</name>
</gene>
<protein>
    <submittedName>
        <fullName evidence="1">Uncharacterized protein</fullName>
    </submittedName>
</protein>
<evidence type="ECO:0000313" key="2">
    <source>
        <dbReference type="Proteomes" id="UP001152795"/>
    </source>
</evidence>
<keyword evidence="2" id="KW-1185">Reference proteome</keyword>
<dbReference type="AlphaFoldDB" id="A0A7D9LCF9"/>
<sequence>MYGRISLPREQLLGPRCSKWIEGQPPWSLTNEWVLPKLGMPKDNHSRPRSAKCLGTTRSESNMGASVVGNVEGADKFKPKRDRNGEVDGKLTSHDDIVFGNDLVDETAAPYDG</sequence>
<reference evidence="1" key="1">
    <citation type="submission" date="2020-04" db="EMBL/GenBank/DDBJ databases">
        <authorList>
            <person name="Alioto T."/>
            <person name="Alioto T."/>
            <person name="Gomez Garrido J."/>
        </authorList>
    </citation>
    <scope>NUCLEOTIDE SEQUENCE</scope>
    <source>
        <strain evidence="1">A484AB</strain>
    </source>
</reference>
<dbReference type="EMBL" id="CACRXK020018022">
    <property type="protein sequence ID" value="CAB4031974.1"/>
    <property type="molecule type" value="Genomic_DNA"/>
</dbReference>